<feature type="coiled-coil region" evidence="5">
    <location>
        <begin position="3729"/>
        <end position="3782"/>
    </location>
</feature>
<evidence type="ECO:0000256" key="7">
    <source>
        <dbReference type="SAM" id="Phobius"/>
    </source>
</evidence>
<name>A0A9X6RVR5_LACJH</name>
<feature type="compositionally biased region" description="Basic and acidic residues" evidence="6">
    <location>
        <begin position="4205"/>
        <end position="4224"/>
    </location>
</feature>
<feature type="compositionally biased region" description="Basic and acidic residues" evidence="6">
    <location>
        <begin position="130"/>
        <end position="142"/>
    </location>
</feature>
<evidence type="ECO:0000313" key="9">
    <source>
        <dbReference type="EMBL" id="OYS09952.1"/>
    </source>
</evidence>
<feature type="compositionally biased region" description="Polar residues" evidence="6">
    <location>
        <begin position="183"/>
        <end position="194"/>
    </location>
</feature>
<feature type="coiled-coil region" evidence="5">
    <location>
        <begin position="4566"/>
        <end position="4687"/>
    </location>
</feature>
<reference evidence="9 10" key="2">
    <citation type="submission" date="2017-09" db="EMBL/GenBank/DDBJ databases">
        <title>Tripartite evolution among Lactobacillus johnsonii, Lactobacillus taiwanensis, Lactobacillus reuteri and their rodent host.</title>
        <authorList>
            <person name="Wang T."/>
            <person name="Knowles S."/>
            <person name="Cheng C."/>
        </authorList>
    </citation>
    <scope>NUCLEOTIDE SEQUENCE [LARGE SCALE GENOMIC DNA]</scope>
    <source>
        <strain evidence="9 10">117c</strain>
    </source>
</reference>
<dbReference type="InterPro" id="IPR020840">
    <property type="entry name" value="Extracell_matrix-bd_GA"/>
</dbReference>
<dbReference type="InterPro" id="IPR005877">
    <property type="entry name" value="YSIRK_signal_dom"/>
</dbReference>
<protein>
    <submittedName>
        <fullName evidence="9">YSIRK signal domain/LPXTG anchor domain surface protein</fullName>
    </submittedName>
</protein>
<feature type="coiled-coil region" evidence="5">
    <location>
        <begin position="2976"/>
        <end position="3029"/>
    </location>
</feature>
<feature type="region of interest" description="Disordered" evidence="6">
    <location>
        <begin position="3297"/>
        <end position="3327"/>
    </location>
</feature>
<evidence type="ECO:0000256" key="5">
    <source>
        <dbReference type="SAM" id="Coils"/>
    </source>
</evidence>
<feature type="coiled-coil region" evidence="5">
    <location>
        <begin position="4718"/>
        <end position="4775"/>
    </location>
</feature>
<feature type="region of interest" description="Disordered" evidence="6">
    <location>
        <begin position="48"/>
        <end position="148"/>
    </location>
</feature>
<dbReference type="Pfam" id="PF07564">
    <property type="entry name" value="DUF1542"/>
    <property type="match status" value="38"/>
</dbReference>
<dbReference type="InterPro" id="IPR011439">
    <property type="entry name" value="DUF1542"/>
</dbReference>
<feature type="compositionally biased region" description="Polar residues" evidence="6">
    <location>
        <begin position="4918"/>
        <end position="4929"/>
    </location>
</feature>
<gene>
    <name evidence="9" type="ORF">CBF50_09425</name>
</gene>
<feature type="compositionally biased region" description="Polar residues" evidence="6">
    <location>
        <begin position="4877"/>
        <end position="4889"/>
    </location>
</feature>
<feature type="coiled-coil region" evidence="5">
    <location>
        <begin position="2425"/>
        <end position="2474"/>
    </location>
</feature>
<feature type="region of interest" description="Disordered" evidence="6">
    <location>
        <begin position="2070"/>
        <end position="2092"/>
    </location>
</feature>
<keyword evidence="2" id="KW-0964">Secreted</keyword>
<dbReference type="SUPFAM" id="SSF46997">
    <property type="entry name" value="Bacterial immunoglobulin/albumin-binding domains"/>
    <property type="match status" value="6"/>
</dbReference>
<feature type="compositionally biased region" description="Low complexity" evidence="6">
    <location>
        <begin position="4890"/>
        <end position="4913"/>
    </location>
</feature>
<keyword evidence="5" id="KW-0175">Coiled coil</keyword>
<evidence type="ECO:0000256" key="3">
    <source>
        <dbReference type="ARBA" id="ARBA00022729"/>
    </source>
</evidence>
<dbReference type="Pfam" id="PF00746">
    <property type="entry name" value="Gram_pos_anchor"/>
    <property type="match status" value="1"/>
</dbReference>
<feature type="compositionally biased region" description="Basic and acidic residues" evidence="6">
    <location>
        <begin position="2076"/>
        <end position="2092"/>
    </location>
</feature>
<dbReference type="Gene3D" id="1.20.5.420">
    <property type="entry name" value="Immunoglobulin FC, subunit C"/>
    <property type="match status" value="2"/>
</dbReference>
<evidence type="ECO:0000256" key="1">
    <source>
        <dbReference type="ARBA" id="ARBA00022512"/>
    </source>
</evidence>
<keyword evidence="7" id="KW-0812">Transmembrane</keyword>
<accession>A0A9X6RVR5</accession>
<dbReference type="NCBIfam" id="TIGR01168">
    <property type="entry name" value="YSIRK_signal"/>
    <property type="match status" value="1"/>
</dbReference>
<feature type="region of interest" description="Disordered" evidence="6">
    <location>
        <begin position="4197"/>
        <end position="4227"/>
    </location>
</feature>
<feature type="coiled-coil region" evidence="5">
    <location>
        <begin position="3144"/>
        <end position="3171"/>
    </location>
</feature>
<keyword evidence="4" id="KW-0572">Peptidoglycan-anchor</keyword>
<dbReference type="SMART" id="SM00844">
    <property type="entry name" value="GA"/>
    <property type="match status" value="9"/>
</dbReference>
<feature type="compositionally biased region" description="Basic and acidic residues" evidence="6">
    <location>
        <begin position="3980"/>
        <end position="3999"/>
    </location>
</feature>
<evidence type="ECO:0000256" key="2">
    <source>
        <dbReference type="ARBA" id="ARBA00022525"/>
    </source>
</evidence>
<feature type="region of interest" description="Disordered" evidence="6">
    <location>
        <begin position="3521"/>
        <end position="3553"/>
    </location>
</feature>
<feature type="coiled-coil region" evidence="5">
    <location>
        <begin position="1545"/>
        <end position="1644"/>
    </location>
</feature>
<feature type="compositionally biased region" description="Low complexity" evidence="6">
    <location>
        <begin position="102"/>
        <end position="114"/>
    </location>
</feature>
<evidence type="ECO:0000256" key="6">
    <source>
        <dbReference type="SAM" id="MobiDB-lite"/>
    </source>
</evidence>
<feature type="compositionally biased region" description="Basic and acidic residues" evidence="6">
    <location>
        <begin position="3530"/>
        <end position="3548"/>
    </location>
</feature>
<reference evidence="9 10" key="1">
    <citation type="submission" date="2017-04" db="EMBL/GenBank/DDBJ databases">
        <authorList>
            <person name="Lin X.B."/>
            <person name="Stothard P."/>
            <person name="Tasseva G."/>
            <person name="Walter J."/>
        </authorList>
    </citation>
    <scope>NUCLEOTIDE SEQUENCE [LARGE SCALE GENOMIC DNA]</scope>
    <source>
        <strain evidence="9 10">117c</strain>
    </source>
</reference>
<feature type="region of interest" description="Disordered" evidence="6">
    <location>
        <begin position="3093"/>
        <end position="3120"/>
    </location>
</feature>
<organism evidence="9 10">
    <name type="scientific">Lactobacillus johnsonii</name>
    <dbReference type="NCBI Taxonomy" id="33959"/>
    <lineage>
        <taxon>Bacteria</taxon>
        <taxon>Bacillati</taxon>
        <taxon>Bacillota</taxon>
        <taxon>Bacilli</taxon>
        <taxon>Lactobacillales</taxon>
        <taxon>Lactobacillaceae</taxon>
        <taxon>Lactobacillus</taxon>
    </lineage>
</organism>
<comment type="caution">
    <text evidence="9">The sequence shown here is derived from an EMBL/GenBank/DDBJ whole genome shotgun (WGS) entry which is preliminary data.</text>
</comment>
<feature type="compositionally biased region" description="Basic and acidic residues" evidence="6">
    <location>
        <begin position="64"/>
        <end position="73"/>
    </location>
</feature>
<keyword evidence="1" id="KW-0134">Cell wall</keyword>
<feature type="coiled-coil region" evidence="5">
    <location>
        <begin position="1093"/>
        <end position="1127"/>
    </location>
</feature>
<feature type="coiled-coil region" evidence="5">
    <location>
        <begin position="4325"/>
        <end position="4378"/>
    </location>
</feature>
<feature type="coiled-coil region" evidence="5">
    <location>
        <begin position="1993"/>
        <end position="2020"/>
    </location>
</feature>
<dbReference type="PROSITE" id="PS50847">
    <property type="entry name" value="GRAM_POS_ANCHORING"/>
    <property type="match status" value="1"/>
</dbReference>
<dbReference type="Gene3D" id="1.20.120.1850">
    <property type="entry name" value="Ebh helix bundles repeating unit (S and A modules)"/>
    <property type="match status" value="4"/>
</dbReference>
<evidence type="ECO:0000256" key="4">
    <source>
        <dbReference type="ARBA" id="ARBA00023088"/>
    </source>
</evidence>
<dbReference type="Proteomes" id="UP000215693">
    <property type="component" value="Unassembled WGS sequence"/>
</dbReference>
<dbReference type="Pfam" id="PF04650">
    <property type="entry name" value="YSIRK_signal"/>
    <property type="match status" value="1"/>
</dbReference>
<dbReference type="EMBL" id="NGOH01000120">
    <property type="protein sequence ID" value="OYS09952.1"/>
    <property type="molecule type" value="Genomic_DNA"/>
</dbReference>
<feature type="transmembrane region" description="Helical" evidence="7">
    <location>
        <begin position="4959"/>
        <end position="4978"/>
    </location>
</feature>
<feature type="region of interest" description="Disordered" evidence="6">
    <location>
        <begin position="3972"/>
        <end position="4001"/>
    </location>
</feature>
<feature type="region of interest" description="Disordered" evidence="6">
    <location>
        <begin position="181"/>
        <end position="209"/>
    </location>
</feature>
<feature type="region of interest" description="Disordered" evidence="6">
    <location>
        <begin position="4876"/>
        <end position="4955"/>
    </location>
</feature>
<feature type="coiled-coil region" evidence="5">
    <location>
        <begin position="4408"/>
        <end position="4457"/>
    </location>
</feature>
<feature type="coiled-coil region" evidence="5">
    <location>
        <begin position="3197"/>
        <end position="3249"/>
    </location>
</feature>
<proteinExistence type="predicted"/>
<feature type="compositionally biased region" description="Basic and acidic residues" evidence="6">
    <location>
        <begin position="3305"/>
        <end position="3324"/>
    </location>
</feature>
<evidence type="ECO:0000313" key="10">
    <source>
        <dbReference type="Proteomes" id="UP000215693"/>
    </source>
</evidence>
<feature type="coiled-coil region" evidence="5">
    <location>
        <begin position="2691"/>
        <end position="2753"/>
    </location>
</feature>
<feature type="domain" description="Gram-positive cocci surface proteins LPxTG" evidence="8">
    <location>
        <begin position="4948"/>
        <end position="4986"/>
    </location>
</feature>
<dbReference type="RefSeq" id="WP_094497406.1">
    <property type="nucleotide sequence ID" value="NZ_NGOD01000011.1"/>
</dbReference>
<keyword evidence="7" id="KW-0472">Membrane</keyword>
<keyword evidence="3" id="KW-0732">Signal</keyword>
<feature type="compositionally biased region" description="Low complexity" evidence="6">
    <location>
        <begin position="74"/>
        <end position="85"/>
    </location>
</feature>
<dbReference type="NCBIfam" id="TIGR01167">
    <property type="entry name" value="LPXTG_anchor"/>
    <property type="match status" value="1"/>
</dbReference>
<dbReference type="InterPro" id="IPR009063">
    <property type="entry name" value="Ig/albumin-bd_sf"/>
</dbReference>
<evidence type="ECO:0000259" key="8">
    <source>
        <dbReference type="PROSITE" id="PS50847"/>
    </source>
</evidence>
<feature type="coiled-coil region" evidence="5">
    <location>
        <begin position="1358"/>
        <end position="1407"/>
    </location>
</feature>
<sequence length="4986" mass="523855">MVSKNNIEMKNKKMRDEKQRFSIRKFSVGAASVLIGLSFSLYNGQQASADTVDNGNKSVVANAQDKEKTDNKQSTDTNQTQTTVTEDLDHSTVVDSYKADTTNKASEANNSSKNTESKSDEKQAATTETAKTEEAATKEVEAKNTATNDVAKKNEEAAAKADTATDVNKKVVENVKTKAATPNVETKNTETQSAKTDEEKVETAVDNTSSDLKNAVENVNTEVSTNAFNVNKAVQNASFLSTNNIAESKVAAIALAAKAEDPNAVTVSDADGLINAIEKGTATTINIDADINLGTKTSSTYTGTSISNKRDITIQSATPGTKYTIDFAGYGFNMYSNDYGVTFKDLNLYGQSYFGIVRSAGSYTFDNVDYTGSQLIYTDSGYSATVTFKNTVNATSVASYVGPIDNKTRSAQGNNGNQQVLQFRNGTNSIIFDEGSNVHLKTVNSNVIEIDGGTTTIDVKTGANVTLEPHTTSGPESNFMNVNGIGRGIASSGTTTLNIEKNATLNIPLTMDNGDKYLSSALDLNSGATINNNGTLKITSDGSPYYRSDGWDDPVYINGDASINVDNGASFILESTNLGSYNGHLMTISGKGTVKLDPHSNFKISGDGTGAITAINLSSGSTFTSDQPDSFTIDLSANTSADKSLIKNGTINFSRVKTVTDGSESQPLGKIDVTYDKNGNATDYLITAQDENTVKQVADGLANKSLINLVQAGEDVKLSNLHLSKNNVLTGTVASSGSNNPIYVTVTVGGVSTNVPVLDYYTVYTNTNGTVTSNNVDYAAQTASTGGNFSIDLSKLASKLTDDAQVKVTATKDFVEAAQTESVAALRALNTTTLQELVDAAPEEEAKPSYYNATAEAQKAYRDAISTGKTILANQNNYDQVDVDKAVTAIQNAQTALTGEPTNKTELQAAIEQALTVESSDNYTNADANLQKAYTDAISAGQKVLSKENATQTEVDNALTTINNAKDALNGDAKKAASKEALQKAVDEAPTVRSTDAAYYNGSKEAKTAYDDAITAGQTVLDNPDATATQITDALNAINTAKGNLKGEATDKSALQTAVNNSKAVKDSNNYTNADETQKTAYDKAVTAAQTVLDKTNATQAEVNQALQDLETANRNLNGDAKTEAANKAALEAAVKDAPNVRNTPAYYNGSEEAQTAYNSAINAGQAVLDQANPSATEVKNALNAINAAKDNLKGEATSTEALKTALTNANDAKETGNYTNADQANQEALNNAINAGQDLLKNTNATQAEVNNAAKAITETINGLNGDTNLANAKNAATEDIQKALDTKTTEITDATNIDQATKDQLIADAKKAAEAANTAINQATDPNAVNTAKDEGTTNINKVTVPSLEDAKTKAAANIDQALTDKTKEINNAENIDQTTKDQLIKEATDAANTAKDAIEKSTTNDKATKAGQAGVDAINNVKVPSVTDSQNAAKEVIDNALNSKTKEINAATNIDQTTKDQLIKAATDAANNAKEAIDKASTAEAIKTAQDEGTTKINNVTVPSLEDAKKAATKAVDDALTAQTEVINKANNLSDAEKKDLIDQATTEANKAKENIETATTNNEAAQAGKDGVDAINKIVPTSLDTVKSDANKAIENALTKKLEEINSANNLTTDEKTALTQEANTAADKAKEEITNATTNDAVIDAQNAGVTAIDGLKVPTESAVKEAAKKAVADAATAKNNAIDASNLTDEEKAALKQKVTDAQNAADQAIDKATTNAAVTKAQTNGVNAINGIEVTTSTAKEAAKKAVADAATAKNNAIDASNLTDEEKAALKQKVTDAQNAADQAIDNATTNAAVTEAQTNGVKTINGIEVPNKSDAKEKAVTDLNTAVENAKKAIDQDSNLTNEEKQVAKDQIDSDAKKAQDAINNAKTNDDVKKAGDAGTLAIDKDVANAAIDNAVAGKKAEISKTPLTDEEKTALNNEVDQKAQEAKEAINNATTPEAVTTAQDSGVNNINETSVPSESAAKQAAKEAVAKAVDEKNAAIDSSNLTEEEKAALKQKVTEAQTAADQAIDNATTNAGVTEAQTNGVNAINGIEVPNKSDAKEQAITDLNTAVDNAKKAIDQDSNLTDEEKQAAKDQIDSDAKNAQDAINNAKTNDDVKKAADDGTLAIDKDVANAAIDNAVAGKKAEISNSSLTDEEKTALNNEVDQKANSAKDAINNATTPEAVTTAQGNGIKNINATSVPTTSTAKAAAKQAVAEAAEAKNKAIDSSNLTDEEKAVLKQKVTEAQNAADQAIDNATTNAAVTEAQNNGVNTINGIEVPNKSDAKEKAVTDLNTAVESAKKAIDQDSNLTDEEKQAVKDQIDSDAKIAQDAINNAKTDNDVNNAVNSGKVAINKDVANAAIDNAVAGKLKEIQDPLTTEEKQAYTDLINSEANNAKQNIANATTVEEVTTAQTNGVNEITNTEIPTTSSVKEKAIAAINDALQKKTDEINNASNINTKEKTDLINQANEAANAAKNNINNATTNADVDTAQTNGEKAIADVTVPNLSDVKKESIDLINKALNAKTDEINNASNLSQDKKQSLINDATNAATEAINNVNQAQTNDDAKSAATTGVQNIENVTIPSLDDAKKNANQAIDDALNSKVNEINNASNLNDTEKQKLVDQANEAATTAKNNVENATTNDAARDAANAGIDNIKGITFTSLEDAKNAANTAIDNALQVKTDEINNASNLSTDEKQDLINQATEVAKNAKDDINSATTNDAVTEAQNKGIADIANVTVPSLGQVKQDAINAIKQVQDAKNKQISAASNLSAEKQKELSDQVDKIASEAIAHINDSSITTNDAVTAIRDDAIKQITDLFIPTLDGAQTDAINAIESAKNAKLNDINNAAHLTDEEKQALVDQTNKVADNATKEIKAAQTNDAVKSAETAGLDNINNIAIPTLVQKQQEAIEELNVARDAKNSAIDNATDLTTDEKNALKDKVQAEYSNAVSNITSATTDEAVTTAKENGIAAIKDIQIPTKSPAKEQATSDLNTAVDKAKNAIDQDNNLTDEEKQAAKDQIDSDAKKAQEAIDNATTDDEVNTAVDNGKLAIDKDIANAAIDNAVSGKKKEISKSLLTDEEKAALNKEVDQKAQAAKDAINNATTPEAVSTAQENGIKKINDTEVPTESAAKEAAKKAVAEAAAAKNNAIDSSNLTNEEKTALKQEVTEAQNAADRAIDAATTNTAVTEAQDKGVKAIDNVTVPTESAAKEAAKKAVAEVAEAKNNAIDTSNLTAEEKAALKQEVSEAQNAANTTIDNATTNAAVTEAEDNGIKAINSIEVPTKSDAKDQATSTLNTVVDEAKKAIDQDSNLTDEEKQAAKDQIDSDAKKAQEAIDNAKTNDDVKKAVDDGKLAIDKDVANAAIDNAIAGKKAEISKSLLTDEEKTALNNEVDEKANSAKDAINKATTPEGVTEAQNSGIKSIDDVNVPTESVAKEAAKKAVAEAAEAKNNAIDSSNLTDEEKAALKQEVSDAQTAANTAIDNAITNAEVTEAEDNGVKTINGIEVPTKSTTKEQATNDLNNEVENAKKAIDQDNNLTDEQKQAAKDQIDSDAKKAQDAINNAKNNDDVKKAVDDGKLVIDKDVANAAIDNAVAGKKAEISKSPLTDEEKAALNNEVDQKAEEAKEAIKAATTPGAVTTAQENGIKNINETEVPTESVAKEAAKRAVAEAADAKNKAIDSSNLTDEEKAALKQEVSDAQTAANTAIDNATTNAAVTEAEDNGIKAINSIEVPTKSAAKDQATTDLNNAVDEAKKAIDQDSNLTDEEKQVAKDQIDSDAKKAQDAINNAKTNDDVKKAIDDGTLAIDKDVANAAIDNAVAGKKAEISKSPLTDEEKTALNNEVDQKAQAAKESINNATTPEAVISAQESGIKNINDTEVPAESAAKQAAKEAVAKVADEKNAAIDSSNLTDEEKAVLKQEVTDAQNAANQAIDNATSDAAVTDAEENGIKAINSIEVPTKSTAKDQATTDLNNEVDDAKKAIDQDNNLTDEQKQAAKDQIDSDAKKAQDAIDNAKTNDDVKKAADDGTLAIDKDVANAAIDNAVAGKKSDISKSPLTDEEKTALNNEVDEKAQAAKEAIKAATTSDSVTEAQNNGIKSINNIVVPTESATKEAAKKAVAEAADAKNKAIDASSLTTEEKAALKQEVTDAQNAANTAIDNATTKAAVTEAQNNGIDKINSIEISAKSAAKEDATTDLNKEVDEAKKAIDQDNNLTDEQKQAAKDQIDSDAKKAQEAIDNAKTNDDVKKAVDDGKLAIDKDVANAAIDNAAAGKVKEINDSLTNEEKQAYTDLINSEADNAKQKIADSTTPEEVTRAQEEGVKNINNINVPTTSPAKDAANAAIDQALKNKKDEINNATNISSEEKTDLINQATEAANIAKDNINNATTNSEVETAQVDGEKAIADVTVPGLSDIKKESIDLINKALNEKQDEINNASNLSQDEKQELIDQAKKIATEAINEINNAQTNDEAKEAADTGVKNIENVSIPSIEDAKKNATQAIDDALNSKKNEINNASNLSDSEKTDLINQATEIAKAAKDAINSATTNTAVETAEDKGVADINNIHFTNLDDSKKAANSAIEDALNTKKDEINNASNLSDSEKAKLINQATEIAKAAKDAINNATTNAAVTAAENKGIEDIANVNVPSLAETKQAAIDAIKQVQNAKNSQIEEAKNLSADEQKNLIDQVNKIAQDAINKLNDSATTTNEVITDTRDKAIDQITNLFIPTLDSVQKDAQEAINSAKEAKIDEINKADNLTDQMKQNLIDQVDQVAENATKVINNAQTNDDVKEAETKGLEDIDSIKVPSLVESKDDAIKEIDDALKKKTDEINAADLDQKQKDELISQITDIATETKTKVFNATTNAEVDAEAKAGIKAIEAVKIPARTADNSNAESHNSSTNVTPDHNNEENNNSQNTNQVGTNTESESKGQTVITNSVQPKRNAVRHKNGAPVTKKATLPQTGKKDNSNLTLAGAALLGLAGVFSLFGLGDKRKKNK</sequence>
<dbReference type="Pfam" id="PF07554">
    <property type="entry name" value="FIVAR"/>
    <property type="match status" value="6"/>
</dbReference>
<feature type="compositionally biased region" description="Polar residues" evidence="6">
    <location>
        <begin position="3093"/>
        <end position="3105"/>
    </location>
</feature>
<keyword evidence="7" id="KW-1133">Transmembrane helix</keyword>
<dbReference type="InterPro" id="IPR019931">
    <property type="entry name" value="LPXTG_anchor"/>
</dbReference>
<feature type="compositionally biased region" description="Polar residues" evidence="6">
    <location>
        <begin position="48"/>
        <end position="61"/>
    </location>
</feature>